<dbReference type="RefSeq" id="WP_209366329.1">
    <property type="nucleotide sequence ID" value="NZ_CP046956.1"/>
</dbReference>
<name>A0ABX7VW55_9BACI</name>
<keyword evidence="1" id="KW-0472">Membrane</keyword>
<dbReference type="Proteomes" id="UP000665043">
    <property type="component" value="Chromosome"/>
</dbReference>
<gene>
    <name evidence="2" type="ORF">ERJ70_19125</name>
</gene>
<keyword evidence="1" id="KW-0812">Transmembrane</keyword>
<evidence type="ECO:0000313" key="2">
    <source>
        <dbReference type="EMBL" id="QTN01210.1"/>
    </source>
</evidence>
<dbReference type="EMBL" id="CP046956">
    <property type="protein sequence ID" value="QTN01210.1"/>
    <property type="molecule type" value="Genomic_DNA"/>
</dbReference>
<keyword evidence="1" id="KW-1133">Transmembrane helix</keyword>
<proteinExistence type="predicted"/>
<protein>
    <submittedName>
        <fullName evidence="2">DUF1850 domain-containing protein</fullName>
    </submittedName>
</protein>
<dbReference type="Pfam" id="PF08905">
    <property type="entry name" value="DUF1850"/>
    <property type="match status" value="1"/>
</dbReference>
<keyword evidence="3" id="KW-1185">Reference proteome</keyword>
<feature type="transmembrane region" description="Helical" evidence="1">
    <location>
        <begin position="6"/>
        <end position="25"/>
    </location>
</feature>
<accession>A0ABX7VW55</accession>
<sequence>MPLKKVWLFAVIIFLLAVAAALLFYPYRYVLALQDPFTNEILAYLPVNDTDHFQIKFTHSVHLSDVIEEYEINQETIYPYQLVYEDTAIGMPSNAGEGETFEMKDGKYYISNLQGSFSEINLAVGQVRANHMIIYQNQSYLLKDYVGAGTSITITPTHESNWHLLKGVNIHERQQ</sequence>
<evidence type="ECO:0000313" key="3">
    <source>
        <dbReference type="Proteomes" id="UP000665043"/>
    </source>
</evidence>
<organism evidence="2 3">
    <name type="scientific">Sediminibacillus dalangtanensis</name>
    <dbReference type="NCBI Taxonomy" id="2729421"/>
    <lineage>
        <taxon>Bacteria</taxon>
        <taxon>Bacillati</taxon>
        <taxon>Bacillota</taxon>
        <taxon>Bacilli</taxon>
        <taxon>Bacillales</taxon>
        <taxon>Bacillaceae</taxon>
        <taxon>Sediminibacillus</taxon>
    </lineage>
</organism>
<reference evidence="2 3" key="1">
    <citation type="submission" date="2019-12" db="EMBL/GenBank/DDBJ databases">
        <title>The whole genome sequencing of a strain isolated from a Mars analog, Dalangtan Playa.</title>
        <authorList>
            <person name="Huang T."/>
        </authorList>
    </citation>
    <scope>NUCLEOTIDE SEQUENCE [LARGE SCALE GENOMIC DNA]</scope>
    <source>
        <strain evidence="2 3">DP4-553-S</strain>
    </source>
</reference>
<evidence type="ECO:0000256" key="1">
    <source>
        <dbReference type="SAM" id="Phobius"/>
    </source>
</evidence>
<dbReference type="InterPro" id="IPR015001">
    <property type="entry name" value="DUF1850"/>
</dbReference>